<gene>
    <name evidence="6" type="ORF">ACFFIC_21170</name>
</gene>
<dbReference type="PANTHER" id="PTHR33337:SF40">
    <property type="entry name" value="CENP-V_GFA DOMAIN-CONTAINING PROTEIN-RELATED"/>
    <property type="match status" value="1"/>
</dbReference>
<comment type="caution">
    <text evidence="6">The sequence shown here is derived from an EMBL/GenBank/DDBJ whole genome shotgun (WGS) entry which is preliminary data.</text>
</comment>
<evidence type="ECO:0000313" key="7">
    <source>
        <dbReference type="Proteomes" id="UP001589789"/>
    </source>
</evidence>
<protein>
    <submittedName>
        <fullName evidence="6">GFA family protein</fullName>
    </submittedName>
</protein>
<dbReference type="SUPFAM" id="SSF51316">
    <property type="entry name" value="Mss4-like"/>
    <property type="match status" value="1"/>
</dbReference>
<evidence type="ECO:0000313" key="6">
    <source>
        <dbReference type="EMBL" id="MFC0388034.1"/>
    </source>
</evidence>
<feature type="domain" description="CENP-V/GFA" evidence="5">
    <location>
        <begin position="5"/>
        <end position="115"/>
    </location>
</feature>
<keyword evidence="3" id="KW-0862">Zinc</keyword>
<evidence type="ECO:0000259" key="5">
    <source>
        <dbReference type="PROSITE" id="PS51891"/>
    </source>
</evidence>
<evidence type="ECO:0000256" key="4">
    <source>
        <dbReference type="ARBA" id="ARBA00023239"/>
    </source>
</evidence>
<evidence type="ECO:0000256" key="2">
    <source>
        <dbReference type="ARBA" id="ARBA00022723"/>
    </source>
</evidence>
<dbReference type="RefSeq" id="WP_377054059.1">
    <property type="nucleotide sequence ID" value="NZ_JBHLVZ010000074.1"/>
</dbReference>
<name>A0ABV6IXQ3_9PROT</name>
<evidence type="ECO:0000256" key="1">
    <source>
        <dbReference type="ARBA" id="ARBA00005495"/>
    </source>
</evidence>
<dbReference type="PANTHER" id="PTHR33337">
    <property type="entry name" value="GFA DOMAIN-CONTAINING PROTEIN"/>
    <property type="match status" value="1"/>
</dbReference>
<dbReference type="InterPro" id="IPR011057">
    <property type="entry name" value="Mss4-like_sf"/>
</dbReference>
<dbReference type="Proteomes" id="UP001589789">
    <property type="component" value="Unassembled WGS sequence"/>
</dbReference>
<sequence>MSAPVTGRCLCGAVRFAFDHAPLAARACWCRDCQYLSSGNASVNVIFRRVGLTLHGEPLAFESTADSGTRMRRRFCDRCGTPLFSEAADAPDLMVVRAGALDDPGLARPGGTIWTRSAPAWGLVHPDLPRCEGQAPPLPPCP</sequence>
<dbReference type="Pfam" id="PF04828">
    <property type="entry name" value="GFA"/>
    <property type="match status" value="1"/>
</dbReference>
<keyword evidence="7" id="KW-1185">Reference proteome</keyword>
<comment type="similarity">
    <text evidence="1">Belongs to the Gfa family.</text>
</comment>
<keyword evidence="4" id="KW-0456">Lyase</keyword>
<keyword evidence="2" id="KW-0479">Metal-binding</keyword>
<proteinExistence type="inferred from homology"/>
<dbReference type="PROSITE" id="PS51891">
    <property type="entry name" value="CENP_V_GFA"/>
    <property type="match status" value="1"/>
</dbReference>
<organism evidence="6 7">
    <name type="scientific">Muricoccus vinaceus</name>
    <dbReference type="NCBI Taxonomy" id="424704"/>
    <lineage>
        <taxon>Bacteria</taxon>
        <taxon>Pseudomonadati</taxon>
        <taxon>Pseudomonadota</taxon>
        <taxon>Alphaproteobacteria</taxon>
        <taxon>Acetobacterales</taxon>
        <taxon>Roseomonadaceae</taxon>
        <taxon>Muricoccus</taxon>
    </lineage>
</organism>
<evidence type="ECO:0000256" key="3">
    <source>
        <dbReference type="ARBA" id="ARBA00022833"/>
    </source>
</evidence>
<reference evidence="6 7" key="1">
    <citation type="submission" date="2024-09" db="EMBL/GenBank/DDBJ databases">
        <authorList>
            <person name="Sun Q."/>
            <person name="Mori K."/>
        </authorList>
    </citation>
    <scope>NUCLEOTIDE SEQUENCE [LARGE SCALE GENOMIC DNA]</scope>
    <source>
        <strain evidence="6 7">CCM 7468</strain>
    </source>
</reference>
<dbReference type="Gene3D" id="3.90.1590.10">
    <property type="entry name" value="glutathione-dependent formaldehyde- activating enzyme (gfa)"/>
    <property type="match status" value="1"/>
</dbReference>
<accession>A0ABV6IXQ3</accession>
<dbReference type="EMBL" id="JBHLVZ010000074">
    <property type="protein sequence ID" value="MFC0388034.1"/>
    <property type="molecule type" value="Genomic_DNA"/>
</dbReference>
<dbReference type="InterPro" id="IPR006913">
    <property type="entry name" value="CENP-V/GFA"/>
</dbReference>